<evidence type="ECO:0000313" key="2">
    <source>
        <dbReference type="Proteomes" id="UP000193862"/>
    </source>
</evidence>
<dbReference type="OrthoDB" id="7745874at2"/>
<dbReference type="EMBL" id="FWFS01000014">
    <property type="protein sequence ID" value="SLN68918.1"/>
    <property type="molecule type" value="Genomic_DNA"/>
</dbReference>
<organism evidence="1 2">
    <name type="scientific">Aquimixticola soesokkakensis</name>
    <dbReference type="NCBI Taxonomy" id="1519096"/>
    <lineage>
        <taxon>Bacteria</taxon>
        <taxon>Pseudomonadati</taxon>
        <taxon>Pseudomonadota</taxon>
        <taxon>Alphaproteobacteria</taxon>
        <taxon>Rhodobacterales</taxon>
        <taxon>Paracoccaceae</taxon>
        <taxon>Aquimixticola</taxon>
    </lineage>
</organism>
<keyword evidence="2" id="KW-1185">Reference proteome</keyword>
<gene>
    <name evidence="1" type="ORF">AQS8620_03266</name>
</gene>
<sequence>MLFALGTAGAAQAACFADYKAKRDDPLKLHYGVAEVSDAACSKQGAAKVLAPRLAGDGWVLLNVLSVFGPDKLDEVKSSAGDYFLRY</sequence>
<reference evidence="1 2" key="1">
    <citation type="submission" date="2017-03" db="EMBL/GenBank/DDBJ databases">
        <authorList>
            <person name="Afonso C.L."/>
            <person name="Miller P.J."/>
            <person name="Scott M.A."/>
            <person name="Spackman E."/>
            <person name="Goraichik I."/>
            <person name="Dimitrov K.M."/>
            <person name="Suarez D.L."/>
            <person name="Swayne D.E."/>
        </authorList>
    </citation>
    <scope>NUCLEOTIDE SEQUENCE [LARGE SCALE GENOMIC DNA]</scope>
    <source>
        <strain evidence="1 2">CECT 8620</strain>
    </source>
</reference>
<proteinExistence type="predicted"/>
<dbReference type="AlphaFoldDB" id="A0A1Y5TPJ1"/>
<accession>A0A1Y5TPJ1</accession>
<name>A0A1Y5TPJ1_9RHOB</name>
<protein>
    <submittedName>
        <fullName evidence="1">Uncharacterized protein</fullName>
    </submittedName>
</protein>
<dbReference type="Proteomes" id="UP000193862">
    <property type="component" value="Unassembled WGS sequence"/>
</dbReference>
<evidence type="ECO:0000313" key="1">
    <source>
        <dbReference type="EMBL" id="SLN68918.1"/>
    </source>
</evidence>